<dbReference type="PROSITE" id="PS51462">
    <property type="entry name" value="NUDIX"/>
    <property type="match status" value="1"/>
</dbReference>
<dbReference type="Pfam" id="PF18290">
    <property type="entry name" value="Nudix_hydro"/>
    <property type="match status" value="1"/>
</dbReference>
<dbReference type="OrthoDB" id="447842at2759"/>
<reference evidence="5" key="1">
    <citation type="journal article" date="2015" name="PLoS Genet.">
        <title>Genome Sequence and Transcriptome Analyses of Chrysochromulina tobin: Metabolic Tools for Enhanced Algal Fitness in the Prominent Order Prymnesiales (Haptophyceae).</title>
        <authorList>
            <person name="Hovde B.T."/>
            <person name="Deodato C.R."/>
            <person name="Hunsperger H.M."/>
            <person name="Ryken S.A."/>
            <person name="Yost W."/>
            <person name="Jha R.K."/>
            <person name="Patterson J."/>
            <person name="Monnat R.J. Jr."/>
            <person name="Barlow S.B."/>
            <person name="Starkenburg S.R."/>
            <person name="Cattolico R.A."/>
        </authorList>
    </citation>
    <scope>NUCLEOTIDE SEQUENCE</scope>
    <source>
        <strain evidence="5">CCMP291</strain>
    </source>
</reference>
<dbReference type="PRINTS" id="PR01356">
    <property type="entry name" value="GFGPROTEIN"/>
</dbReference>
<evidence type="ECO:0000313" key="4">
    <source>
        <dbReference type="EMBL" id="KOO28179.1"/>
    </source>
</evidence>
<dbReference type="PROSITE" id="PS00893">
    <property type="entry name" value="NUDIX_BOX"/>
    <property type="match status" value="1"/>
</dbReference>
<dbReference type="InterPro" id="IPR040618">
    <property type="entry name" value="Pre-Nudix"/>
</dbReference>
<dbReference type="PANTHER" id="PTHR13994:SF13">
    <property type="entry name" value="FI03680P"/>
    <property type="match status" value="1"/>
</dbReference>
<dbReference type="AlphaFoldDB" id="A0A0M0JNL9"/>
<organism evidence="4 5">
    <name type="scientific">Chrysochromulina tobinii</name>
    <dbReference type="NCBI Taxonomy" id="1460289"/>
    <lineage>
        <taxon>Eukaryota</taxon>
        <taxon>Haptista</taxon>
        <taxon>Haptophyta</taxon>
        <taxon>Prymnesiophyceae</taxon>
        <taxon>Prymnesiales</taxon>
        <taxon>Chrysochromulinaceae</taxon>
        <taxon>Chrysochromulina</taxon>
    </lineage>
</organism>
<dbReference type="Proteomes" id="UP000037460">
    <property type="component" value="Unassembled WGS sequence"/>
</dbReference>
<dbReference type="Pfam" id="PF00293">
    <property type="entry name" value="NUDIX"/>
    <property type="match status" value="1"/>
</dbReference>
<comment type="caution">
    <text evidence="4">The sequence shown here is derived from an EMBL/GenBank/DDBJ whole genome shotgun (WGS) entry which is preliminary data.</text>
</comment>
<dbReference type="EMBL" id="JWZX01002608">
    <property type="protein sequence ID" value="KOO28179.1"/>
    <property type="molecule type" value="Genomic_DNA"/>
</dbReference>
<sequence length="277" mass="30188">MCAAKEEEVFPSKGDPYKGVSVSAQDVAACASTESFSQKLASSIDSWRAAGRLGVWIEVPAMRSELIGAAQAQGFTFHHAEPGYLMMSLWLGKGDNSLPSNASHSVGMGMVCINEHDEVLVVQEASGPAAMRKGGFWKVPTGLVNAGEELSACAVREMKEETGLDVTFIKLLGMRDLQLALHGKGNLFFMCQCMLVEGSSAEIRRQAEELADARWMKIDEYLALPYYQHDGAYAELARATIAAARSESEGLRRLRLANDPKDPRRGETSIYVHSARL</sequence>
<protein>
    <submittedName>
        <fullName evidence="4">Nudix hydrolase 2-like protein</fullName>
    </submittedName>
</protein>
<name>A0A0M0JNL9_9EUKA</name>
<gene>
    <name evidence="4" type="ORF">Ctob_011164</name>
</gene>
<dbReference type="InterPro" id="IPR000086">
    <property type="entry name" value="NUDIX_hydrolase_dom"/>
</dbReference>
<feature type="domain" description="Nudix hydrolase" evidence="3">
    <location>
        <begin position="103"/>
        <end position="239"/>
    </location>
</feature>
<dbReference type="GO" id="GO:0035529">
    <property type="term" value="F:NADH pyrophosphatase activity"/>
    <property type="evidence" value="ECO:0007669"/>
    <property type="project" value="TreeGrafter"/>
</dbReference>
<dbReference type="Gene3D" id="3.90.79.10">
    <property type="entry name" value="Nucleoside Triphosphate Pyrophosphohydrolase"/>
    <property type="match status" value="1"/>
</dbReference>
<evidence type="ECO:0000259" key="3">
    <source>
        <dbReference type="PROSITE" id="PS51462"/>
    </source>
</evidence>
<evidence type="ECO:0000256" key="2">
    <source>
        <dbReference type="ARBA" id="ARBA00022801"/>
    </source>
</evidence>
<evidence type="ECO:0000313" key="5">
    <source>
        <dbReference type="Proteomes" id="UP000037460"/>
    </source>
</evidence>
<dbReference type="Gene3D" id="3.40.630.30">
    <property type="match status" value="1"/>
</dbReference>
<accession>A0A0M0JNL9</accession>
<proteinExistence type="inferred from homology"/>
<comment type="similarity">
    <text evidence="1">Belongs to the Nudix hydrolase family.</text>
</comment>
<dbReference type="InterPro" id="IPR003293">
    <property type="entry name" value="Nudix_hydrolase6-like"/>
</dbReference>
<evidence type="ECO:0000256" key="1">
    <source>
        <dbReference type="ARBA" id="ARBA00005582"/>
    </source>
</evidence>
<dbReference type="PANTHER" id="PTHR13994">
    <property type="entry name" value="NUDIX HYDROLASE RELATED"/>
    <property type="match status" value="1"/>
</dbReference>
<dbReference type="GO" id="GO:0047631">
    <property type="term" value="F:ADP-ribose diphosphatase activity"/>
    <property type="evidence" value="ECO:0007669"/>
    <property type="project" value="TreeGrafter"/>
</dbReference>
<dbReference type="InterPro" id="IPR015797">
    <property type="entry name" value="NUDIX_hydrolase-like_dom_sf"/>
</dbReference>
<dbReference type="InterPro" id="IPR020084">
    <property type="entry name" value="NUDIX_hydrolase_CS"/>
</dbReference>
<dbReference type="SUPFAM" id="SSF55811">
    <property type="entry name" value="Nudix"/>
    <property type="match status" value="1"/>
</dbReference>
<dbReference type="GO" id="GO:0051287">
    <property type="term" value="F:NAD binding"/>
    <property type="evidence" value="ECO:0007669"/>
    <property type="project" value="TreeGrafter"/>
</dbReference>
<keyword evidence="5" id="KW-1185">Reference proteome</keyword>
<keyword evidence="2 4" id="KW-0378">Hydrolase</keyword>